<sequence>MATPVRGADAWLRVATLLEFSHAAQTFVVEKREHHVILQEYNDIVEELKQELETCKTEQASIRSELQALYVENKNSSDAIRDYISHAHSEQCGNEDVHNKMVMNLKEHITVLQMEKDFAVQLYQMSMKAVDTLEQELKTHPVDNSNAIFYEEQLKNIRQSYSEAIKALESKLLQAKENFAKHQSMWMSSKETIEALKREKQEIETRLQELQQDSQQKDRNGQQKIQSLMEELSAAKAEIRVINHLKSDLEKRLNESRREVSNIMAKYEETRCKMAEALDLVESAVKERDFVLQREGQIAEQNVRLETRLASIAEEHAVKMREEIARLKDAYEHNVKQYLSEIKQLKAELWEKVTQLDRSQKESKLAEEELEKMRRDSKDLLEKSAAKILTFEQALKQTDSKLEACNEMCKRQYNVEMQQLREKIVNLEEKLVTSNEKLKQLQQQNSMDIRDRIKLADERSKDTIDHYVNLEGQLVKATDDKESMATELKSLQSAFDREIHKRDYERCSLETKIRELEANLLKENYVTEGKSGINISPMQVSQHRADTSKHTLDIRFENMDSNWQSLLTEQLNKQQEHFDKKIREMTQHVTIHQKLSRKWRDEAKSLTAQFQVKSKELRGKISSLRKENAELHKALCKQQFTQFKTDTIQPRFV</sequence>
<evidence type="ECO:0000256" key="1">
    <source>
        <dbReference type="SAM" id="Coils"/>
    </source>
</evidence>
<dbReference type="EMBL" id="KQ976418">
    <property type="protein sequence ID" value="KYM89478.1"/>
    <property type="molecule type" value="Genomic_DNA"/>
</dbReference>
<name>A0A195BSY0_9HYME</name>
<keyword evidence="2" id="KW-0406">Ion transport</keyword>
<dbReference type="Proteomes" id="UP000078540">
    <property type="component" value="Unassembled WGS sequence"/>
</dbReference>
<keyword evidence="2" id="KW-0813">Transport</keyword>
<feature type="coiled-coil region" evidence="1">
    <location>
        <begin position="31"/>
        <end position="65"/>
    </location>
</feature>
<dbReference type="STRING" id="520822.A0A195BSY0"/>
<dbReference type="GO" id="GO:0005814">
    <property type="term" value="C:centriole"/>
    <property type="evidence" value="ECO:0007669"/>
    <property type="project" value="TreeGrafter"/>
</dbReference>
<protein>
    <submittedName>
        <fullName evidence="2">Sodium channel and clathrin linker 1</fullName>
    </submittedName>
</protein>
<organism evidence="2 3">
    <name type="scientific">Atta colombica</name>
    <dbReference type="NCBI Taxonomy" id="520822"/>
    <lineage>
        <taxon>Eukaryota</taxon>
        <taxon>Metazoa</taxon>
        <taxon>Ecdysozoa</taxon>
        <taxon>Arthropoda</taxon>
        <taxon>Hexapoda</taxon>
        <taxon>Insecta</taxon>
        <taxon>Pterygota</taxon>
        <taxon>Neoptera</taxon>
        <taxon>Endopterygota</taxon>
        <taxon>Hymenoptera</taxon>
        <taxon>Apocrita</taxon>
        <taxon>Aculeata</taxon>
        <taxon>Formicoidea</taxon>
        <taxon>Formicidae</taxon>
        <taxon>Myrmicinae</taxon>
        <taxon>Atta</taxon>
    </lineage>
</organism>
<keyword evidence="2" id="KW-0407">Ion channel</keyword>
<dbReference type="PANTHER" id="PTHR35970:SF1">
    <property type="entry name" value="SODIUM CHANNEL AND CLATHRIN LINKER 1"/>
    <property type="match status" value="1"/>
</dbReference>
<keyword evidence="1" id="KW-0175">Coiled coil</keyword>
<dbReference type="PANTHER" id="PTHR35970">
    <property type="entry name" value="SODIUM CHANNEL AND CLATHRIN LINKER 1"/>
    <property type="match status" value="1"/>
</dbReference>
<feature type="coiled-coil region" evidence="1">
    <location>
        <begin position="410"/>
        <end position="444"/>
    </location>
</feature>
<feature type="coiled-coil region" evidence="1">
    <location>
        <begin position="151"/>
        <end position="273"/>
    </location>
</feature>
<dbReference type="AlphaFoldDB" id="A0A195BSY0"/>
<feature type="coiled-coil region" evidence="1">
    <location>
        <begin position="310"/>
        <end position="383"/>
    </location>
</feature>
<evidence type="ECO:0000313" key="2">
    <source>
        <dbReference type="EMBL" id="KYM89478.1"/>
    </source>
</evidence>
<dbReference type="GO" id="GO:0060271">
    <property type="term" value="P:cilium assembly"/>
    <property type="evidence" value="ECO:0007669"/>
    <property type="project" value="TreeGrafter"/>
</dbReference>
<proteinExistence type="predicted"/>
<evidence type="ECO:0000313" key="3">
    <source>
        <dbReference type="Proteomes" id="UP000078540"/>
    </source>
</evidence>
<accession>A0A195BSY0</accession>
<dbReference type="InterPro" id="IPR038911">
    <property type="entry name" value="SCLT1"/>
</dbReference>
<gene>
    <name evidence="2" type="ORF">ALC53_02317</name>
</gene>
<keyword evidence="3" id="KW-1185">Reference proteome</keyword>
<dbReference type="GO" id="GO:0045162">
    <property type="term" value="P:clustering of voltage-gated sodium channels"/>
    <property type="evidence" value="ECO:0007669"/>
    <property type="project" value="InterPro"/>
</dbReference>
<dbReference type="GO" id="GO:0034220">
    <property type="term" value="P:monoatomic ion transmembrane transport"/>
    <property type="evidence" value="ECO:0007669"/>
    <property type="project" value="UniProtKB-KW"/>
</dbReference>
<reference evidence="2 3" key="1">
    <citation type="submission" date="2015-09" db="EMBL/GenBank/DDBJ databases">
        <title>Atta colombica WGS genome.</title>
        <authorList>
            <person name="Nygaard S."/>
            <person name="Hu H."/>
            <person name="Boomsma J."/>
            <person name="Zhang G."/>
        </authorList>
    </citation>
    <scope>NUCLEOTIDE SEQUENCE [LARGE SCALE GENOMIC DNA]</scope>
    <source>
        <strain evidence="2">Treedump-2</strain>
        <tissue evidence="2">Whole body</tissue>
    </source>
</reference>